<feature type="transmembrane region" description="Helical" evidence="8">
    <location>
        <begin position="77"/>
        <end position="95"/>
    </location>
</feature>
<comment type="caution">
    <text evidence="9">The sequence shown here is derived from an EMBL/GenBank/DDBJ whole genome shotgun (WGS) entry which is preliminary data.</text>
</comment>
<dbReference type="AlphaFoldDB" id="A0A507CUB8"/>
<feature type="transmembrane region" description="Helical" evidence="8">
    <location>
        <begin position="138"/>
        <end position="157"/>
    </location>
</feature>
<dbReference type="STRING" id="286115.A0A507CUB8"/>
<evidence type="ECO:0000256" key="8">
    <source>
        <dbReference type="SAM" id="Phobius"/>
    </source>
</evidence>
<keyword evidence="3" id="KW-1003">Cell membrane</keyword>
<feature type="transmembrane region" description="Helical" evidence="8">
    <location>
        <begin position="47"/>
        <end position="65"/>
    </location>
</feature>
<evidence type="ECO:0000313" key="9">
    <source>
        <dbReference type="EMBL" id="TPX42670.1"/>
    </source>
</evidence>
<keyword evidence="4 8" id="KW-0812">Transmembrane</keyword>
<evidence type="ECO:0000256" key="2">
    <source>
        <dbReference type="ARBA" id="ARBA00022448"/>
    </source>
</evidence>
<evidence type="ECO:0000313" key="10">
    <source>
        <dbReference type="Proteomes" id="UP000317494"/>
    </source>
</evidence>
<sequence length="496" mass="55487">MTLNRDPKQRHPQSFRNLMAVLKREQPLFVQERDPWFKWHGSVIPKTLPFVIAFTIFSVAVAVLQEIVWEPLQLPSVFVPVVSFVVGLLLVFRTNSAYDRYYEGRRLWSTLTATVRSAARTIWILAPEETPMDKVQKRAVMKLLIAYAFATVRIMTLSSAPMKRHLRGEHGSHWEDVRPHLVGLPQLIVESKDEALHLPNAATPEYTRKSSFSLPCLAQNTSRPQIIQNILDEEKAAAANVQSDRQNTFESLRRKFTGTPSIKSSTAIIHRHDYSCGCQNLPMEIANMLTAFVFEKRKPGSSGNDQLHFMTRDALFKMISALIETNASFERIITTPIPLAYNLHLKHTLLVYCFTLPFQLLSLGWAMIPAVALATAILWGIEHIGAEIENPFNYDPNDLPLEAYCEIVEADIEFMIARAPPKAADWMEVSDQILGTEPSSATYLGNGFLSANGISSNGSIDSAHSSSATSPLIINVFPDVSSGAEPDKVTEVRKAE</sequence>
<dbReference type="VEuPathDB" id="FungiDB:SeMB42_g05041"/>
<gene>
    <name evidence="9" type="ORF">SeMB42_g05041</name>
</gene>
<evidence type="ECO:0000256" key="4">
    <source>
        <dbReference type="ARBA" id="ARBA00022692"/>
    </source>
</evidence>
<protein>
    <submittedName>
        <fullName evidence="9">Uncharacterized protein</fullName>
    </submittedName>
</protein>
<organism evidence="9 10">
    <name type="scientific">Synchytrium endobioticum</name>
    <dbReference type="NCBI Taxonomy" id="286115"/>
    <lineage>
        <taxon>Eukaryota</taxon>
        <taxon>Fungi</taxon>
        <taxon>Fungi incertae sedis</taxon>
        <taxon>Chytridiomycota</taxon>
        <taxon>Chytridiomycota incertae sedis</taxon>
        <taxon>Chytridiomycetes</taxon>
        <taxon>Synchytriales</taxon>
        <taxon>Synchytriaceae</taxon>
        <taxon>Synchytrium</taxon>
    </lineage>
</organism>
<proteinExistence type="predicted"/>
<name>A0A507CUB8_9FUNG</name>
<keyword evidence="7 8" id="KW-0472">Membrane</keyword>
<dbReference type="PANTHER" id="PTHR33281:SF19">
    <property type="entry name" value="VOLTAGE-DEPENDENT ANION CHANNEL-FORMING PROTEIN YNEE"/>
    <property type="match status" value="1"/>
</dbReference>
<evidence type="ECO:0000256" key="5">
    <source>
        <dbReference type="ARBA" id="ARBA00022989"/>
    </source>
</evidence>
<keyword evidence="2" id="KW-0813">Transport</keyword>
<accession>A0A507CUB8</accession>
<keyword evidence="6" id="KW-0406">Ion transport</keyword>
<dbReference type="InterPro" id="IPR044669">
    <property type="entry name" value="YneE/VCCN1/2-like"/>
</dbReference>
<reference evidence="9 10" key="1">
    <citation type="journal article" date="2019" name="Sci. Rep.">
        <title>Comparative genomics of chytrid fungi reveal insights into the obligate biotrophic and pathogenic lifestyle of Synchytrium endobioticum.</title>
        <authorList>
            <person name="van de Vossenberg B.T.L.H."/>
            <person name="Warris S."/>
            <person name="Nguyen H.D.T."/>
            <person name="van Gent-Pelzer M.P.E."/>
            <person name="Joly D.L."/>
            <person name="van de Geest H.C."/>
            <person name="Bonants P.J.M."/>
            <person name="Smith D.S."/>
            <person name="Levesque C.A."/>
            <person name="van der Lee T.A.J."/>
        </authorList>
    </citation>
    <scope>NUCLEOTIDE SEQUENCE [LARGE SCALE GENOMIC DNA]</scope>
    <source>
        <strain evidence="9 10">MB42</strain>
    </source>
</reference>
<evidence type="ECO:0000256" key="3">
    <source>
        <dbReference type="ARBA" id="ARBA00022475"/>
    </source>
</evidence>
<keyword evidence="10" id="KW-1185">Reference proteome</keyword>
<dbReference type="Pfam" id="PF25539">
    <property type="entry name" value="Bestrophin_2"/>
    <property type="match status" value="2"/>
</dbReference>
<dbReference type="EMBL" id="QEAN01000225">
    <property type="protein sequence ID" value="TPX42670.1"/>
    <property type="molecule type" value="Genomic_DNA"/>
</dbReference>
<keyword evidence="5 8" id="KW-1133">Transmembrane helix</keyword>
<dbReference type="PANTHER" id="PTHR33281">
    <property type="entry name" value="UPF0187 PROTEIN YNEE"/>
    <property type="match status" value="1"/>
</dbReference>
<dbReference type="Proteomes" id="UP000317494">
    <property type="component" value="Unassembled WGS sequence"/>
</dbReference>
<evidence type="ECO:0000256" key="7">
    <source>
        <dbReference type="ARBA" id="ARBA00023136"/>
    </source>
</evidence>
<dbReference type="GO" id="GO:0005886">
    <property type="term" value="C:plasma membrane"/>
    <property type="evidence" value="ECO:0007669"/>
    <property type="project" value="UniProtKB-SubCell"/>
</dbReference>
<dbReference type="GO" id="GO:0005254">
    <property type="term" value="F:chloride channel activity"/>
    <property type="evidence" value="ECO:0007669"/>
    <property type="project" value="InterPro"/>
</dbReference>
<evidence type="ECO:0000256" key="1">
    <source>
        <dbReference type="ARBA" id="ARBA00004651"/>
    </source>
</evidence>
<evidence type="ECO:0000256" key="6">
    <source>
        <dbReference type="ARBA" id="ARBA00023065"/>
    </source>
</evidence>
<comment type="subcellular location">
    <subcellularLocation>
        <location evidence="1">Cell membrane</location>
        <topology evidence="1">Multi-pass membrane protein</topology>
    </subcellularLocation>
</comment>